<dbReference type="Proteomes" id="UP000593562">
    <property type="component" value="Unassembled WGS sequence"/>
</dbReference>
<evidence type="ECO:0000256" key="1">
    <source>
        <dbReference type="SAM" id="MobiDB-lite"/>
    </source>
</evidence>
<keyword evidence="3" id="KW-1185">Reference proteome</keyword>
<evidence type="ECO:0000313" key="2">
    <source>
        <dbReference type="EMBL" id="KAF5740199.1"/>
    </source>
</evidence>
<feature type="region of interest" description="Disordered" evidence="1">
    <location>
        <begin position="1"/>
        <end position="33"/>
    </location>
</feature>
<gene>
    <name evidence="2" type="ORF">HS088_TW11G00265</name>
</gene>
<dbReference type="AlphaFoldDB" id="A0A7J7D1T6"/>
<sequence>MGNTRSYSKPSMSDAKERSYSKPSKFDAKEFDKPSEQQVISTKDLILQKAKLFSDDYPTYDDPIIWGVLTAITKRAIDGRSYQGYQTFDFIGDSLAPSLPNLRNGAYPYLRKSQRWKQKGQTQIFAMVMLALACFDLSPRPHIPSLLYSGSVLAYNEFLQTLSIPLLTHCRRFW</sequence>
<reference evidence="2 3" key="1">
    <citation type="journal article" date="2020" name="Nat. Commun.">
        <title>Genome of Tripterygium wilfordii and identification of cytochrome P450 involved in triptolide biosynthesis.</title>
        <authorList>
            <person name="Tu L."/>
            <person name="Su P."/>
            <person name="Zhang Z."/>
            <person name="Gao L."/>
            <person name="Wang J."/>
            <person name="Hu T."/>
            <person name="Zhou J."/>
            <person name="Zhang Y."/>
            <person name="Zhao Y."/>
            <person name="Liu Y."/>
            <person name="Song Y."/>
            <person name="Tong Y."/>
            <person name="Lu Y."/>
            <person name="Yang J."/>
            <person name="Xu C."/>
            <person name="Jia M."/>
            <person name="Peters R.J."/>
            <person name="Huang L."/>
            <person name="Gao W."/>
        </authorList>
    </citation>
    <scope>NUCLEOTIDE SEQUENCE [LARGE SCALE GENOMIC DNA]</scope>
    <source>
        <strain evidence="3">cv. XIE 37</strain>
        <tissue evidence="2">Leaf</tissue>
    </source>
</reference>
<comment type="caution">
    <text evidence="2">The sequence shown here is derived from an EMBL/GenBank/DDBJ whole genome shotgun (WGS) entry which is preliminary data.</text>
</comment>
<feature type="compositionally biased region" description="Polar residues" evidence="1">
    <location>
        <begin position="1"/>
        <end position="11"/>
    </location>
</feature>
<protein>
    <submittedName>
        <fullName evidence="2">Uncharacterized protein</fullName>
    </submittedName>
</protein>
<feature type="compositionally biased region" description="Basic and acidic residues" evidence="1">
    <location>
        <begin position="14"/>
        <end position="33"/>
    </location>
</feature>
<evidence type="ECO:0000313" key="3">
    <source>
        <dbReference type="Proteomes" id="UP000593562"/>
    </source>
</evidence>
<accession>A0A7J7D1T6</accession>
<name>A0A7J7D1T6_TRIWF</name>
<dbReference type="EMBL" id="JAAARO010000011">
    <property type="protein sequence ID" value="KAF5740199.1"/>
    <property type="molecule type" value="Genomic_DNA"/>
</dbReference>
<dbReference type="InParanoid" id="A0A7J7D1T6"/>
<proteinExistence type="predicted"/>
<organism evidence="2 3">
    <name type="scientific">Tripterygium wilfordii</name>
    <name type="common">Thunder God vine</name>
    <dbReference type="NCBI Taxonomy" id="458696"/>
    <lineage>
        <taxon>Eukaryota</taxon>
        <taxon>Viridiplantae</taxon>
        <taxon>Streptophyta</taxon>
        <taxon>Embryophyta</taxon>
        <taxon>Tracheophyta</taxon>
        <taxon>Spermatophyta</taxon>
        <taxon>Magnoliopsida</taxon>
        <taxon>eudicotyledons</taxon>
        <taxon>Gunneridae</taxon>
        <taxon>Pentapetalae</taxon>
        <taxon>rosids</taxon>
        <taxon>fabids</taxon>
        <taxon>Celastrales</taxon>
        <taxon>Celastraceae</taxon>
        <taxon>Tripterygium</taxon>
    </lineage>
</organism>